<comment type="cofactor">
    <cofactor evidence="6">
        <name>Zn(2+)</name>
        <dbReference type="ChEBI" id="CHEBI:29105"/>
    </cofactor>
    <text evidence="6">Binds 1 zinc ion.</text>
</comment>
<reference evidence="11" key="1">
    <citation type="journal article" date="2019" name="Int. J. Syst. Evol. Microbiol.">
        <title>The Global Catalogue of Microorganisms (GCM) 10K type strain sequencing project: providing services to taxonomists for standard genome sequencing and annotation.</title>
        <authorList>
            <consortium name="The Broad Institute Genomics Platform"/>
            <consortium name="The Broad Institute Genome Sequencing Center for Infectious Disease"/>
            <person name="Wu L."/>
            <person name="Ma J."/>
        </authorList>
    </citation>
    <scope>NUCLEOTIDE SEQUENCE [LARGE SCALE GENOMIC DNA]</scope>
    <source>
        <strain evidence="11">JCM 18401</strain>
    </source>
</reference>
<comment type="similarity">
    <text evidence="6">Belongs to the peptidase M3B family.</text>
</comment>
<dbReference type="InterPro" id="IPR001567">
    <property type="entry name" value="Pept_M3A_M3B_dom"/>
</dbReference>
<dbReference type="InterPro" id="IPR045090">
    <property type="entry name" value="Pept_M3A_M3B"/>
</dbReference>
<dbReference type="Gene3D" id="1.20.140.70">
    <property type="entry name" value="Oligopeptidase f, N-terminal domain"/>
    <property type="match status" value="1"/>
</dbReference>
<evidence type="ECO:0000259" key="8">
    <source>
        <dbReference type="Pfam" id="PF01432"/>
    </source>
</evidence>
<evidence type="ECO:0000256" key="3">
    <source>
        <dbReference type="ARBA" id="ARBA00022801"/>
    </source>
</evidence>
<dbReference type="EC" id="3.4.24.-" evidence="6"/>
<organism evidence="10 11">
    <name type="scientific">Ferrimonas pelagia</name>
    <dbReference type="NCBI Taxonomy" id="1177826"/>
    <lineage>
        <taxon>Bacteria</taxon>
        <taxon>Pseudomonadati</taxon>
        <taxon>Pseudomonadota</taxon>
        <taxon>Gammaproteobacteria</taxon>
        <taxon>Alteromonadales</taxon>
        <taxon>Ferrimonadaceae</taxon>
        <taxon>Ferrimonas</taxon>
    </lineage>
</organism>
<feature type="chain" id="PRO_5046535239" description="Oligopeptidase F" evidence="7">
    <location>
        <begin position="21"/>
        <end position="628"/>
    </location>
</feature>
<dbReference type="EMBL" id="BAABJZ010000106">
    <property type="protein sequence ID" value="GAA4902707.1"/>
    <property type="molecule type" value="Genomic_DNA"/>
</dbReference>
<dbReference type="NCBIfam" id="TIGR00181">
    <property type="entry name" value="pepF"/>
    <property type="match status" value="1"/>
</dbReference>
<evidence type="ECO:0000256" key="2">
    <source>
        <dbReference type="ARBA" id="ARBA00022723"/>
    </source>
</evidence>
<dbReference type="Pfam" id="PF08439">
    <property type="entry name" value="Peptidase_M3_N"/>
    <property type="match status" value="1"/>
</dbReference>
<dbReference type="Proteomes" id="UP001499988">
    <property type="component" value="Unassembled WGS sequence"/>
</dbReference>
<dbReference type="PANTHER" id="PTHR11804">
    <property type="entry name" value="PROTEASE M3 THIMET OLIGOPEPTIDASE-RELATED"/>
    <property type="match status" value="1"/>
</dbReference>
<dbReference type="Gene3D" id="1.10.287.830">
    <property type="entry name" value="putative peptidase helix hairpin domain like"/>
    <property type="match status" value="1"/>
</dbReference>
<evidence type="ECO:0000259" key="9">
    <source>
        <dbReference type="Pfam" id="PF08439"/>
    </source>
</evidence>
<keyword evidence="7" id="KW-0732">Signal</keyword>
<feature type="signal peptide" evidence="7">
    <location>
        <begin position="1"/>
        <end position="20"/>
    </location>
</feature>
<keyword evidence="1 6" id="KW-0645">Protease</keyword>
<dbReference type="Gene3D" id="1.10.1370.20">
    <property type="entry name" value="Oligoendopeptidase f, C-terminal domain"/>
    <property type="match status" value="1"/>
</dbReference>
<dbReference type="CDD" id="cd09608">
    <property type="entry name" value="M3B_PepF"/>
    <property type="match status" value="1"/>
</dbReference>
<dbReference type="PROSITE" id="PS51257">
    <property type="entry name" value="PROKAR_LIPOPROTEIN"/>
    <property type="match status" value="1"/>
</dbReference>
<gene>
    <name evidence="10" type="primary">pepF</name>
    <name evidence="10" type="ORF">GCM10023333_41030</name>
</gene>
<evidence type="ECO:0000256" key="4">
    <source>
        <dbReference type="ARBA" id="ARBA00022833"/>
    </source>
</evidence>
<sequence length="628" mass="70824">MSYKALALASGLALSSLACAQNAVQQPTPNPLNPLPVPTSHDWDLTPLYADWNQWQQDKDSIEAQLNRIGHYQGQLDQPGVLATVLPLWYQQGKALSRLSIYASLNADTDLRDSENGARRSEIRMLYNRYNQLTAYLRPELIAMGETAVTAQLAQDPALAPYRFPLQRILDASPHTLSPDNEALMAGTGVIRSGPMTSFSTFTNAELPWAEVEIDSKTIALTPAQYGQYRANEDRALRQTVFDTFFGSLSQYQRTLASLLNTHVNAQVFTAESRHFDNALSASLANEQVPEAVYRALVDTTNDNLDTFHRYLKLRARLLALDDQAYFDIYAPVVSTELSFGIETGIELMMDSLAPMGSDYQQRIATGLEQRWMDTYPKPGKRSGAYMSGRAYDVHPYVLMNYTDDFGSVSTLTHEWGHAIHSVYSNESQPYPTAGYATFVAEIASTLQEHLLVEHVLEHAQNDNERLFYLGQALDQIRGTYFRQTMFAEFELAIHQEVEGGKPLSDNRLSELFLDIQRRYHGHDQGVMTIDERYGVEWAYIPHFYYNFYVYQYATSIAASAQFAEQILSGDQAAYQRYLELLKAGGSDYPYQLVKQAGIDMAQPAPYLALIRRMNALMDQMEAILDKP</sequence>
<keyword evidence="2 6" id="KW-0479">Metal-binding</keyword>
<dbReference type="RefSeq" id="WP_345337393.1">
    <property type="nucleotide sequence ID" value="NZ_BAABJZ010000106.1"/>
</dbReference>
<proteinExistence type="inferred from homology"/>
<evidence type="ECO:0000313" key="11">
    <source>
        <dbReference type="Proteomes" id="UP001499988"/>
    </source>
</evidence>
<dbReference type="InterPro" id="IPR042088">
    <property type="entry name" value="OligoPept_F_C"/>
</dbReference>
<dbReference type="PANTHER" id="PTHR11804:SF84">
    <property type="entry name" value="SACCHAROLYSIN"/>
    <property type="match status" value="1"/>
</dbReference>
<feature type="domain" description="Peptidase M3A/M3B catalytic" evidence="8">
    <location>
        <begin position="230"/>
        <end position="609"/>
    </location>
</feature>
<accession>A0ABP9FHR7</accession>
<comment type="caution">
    <text evidence="10">The sequence shown here is derived from an EMBL/GenBank/DDBJ whole genome shotgun (WGS) entry which is preliminary data.</text>
</comment>
<evidence type="ECO:0000256" key="6">
    <source>
        <dbReference type="RuleBase" id="RU368091"/>
    </source>
</evidence>
<keyword evidence="11" id="KW-1185">Reference proteome</keyword>
<feature type="domain" description="Oligopeptidase F N-terminal" evidence="9">
    <location>
        <begin position="140"/>
        <end position="207"/>
    </location>
</feature>
<evidence type="ECO:0000256" key="7">
    <source>
        <dbReference type="SAM" id="SignalP"/>
    </source>
</evidence>
<evidence type="ECO:0000256" key="5">
    <source>
        <dbReference type="ARBA" id="ARBA00023049"/>
    </source>
</evidence>
<evidence type="ECO:0000313" key="10">
    <source>
        <dbReference type="EMBL" id="GAA4902707.1"/>
    </source>
</evidence>
<name>A0ABP9FHR7_9GAMM</name>
<comment type="function">
    <text evidence="6">Has oligopeptidase activity and degrades a variety of small bioactive peptides.</text>
</comment>
<keyword evidence="4 6" id="KW-0862">Zinc</keyword>
<dbReference type="InterPro" id="IPR013647">
    <property type="entry name" value="OligopepF_N_dom"/>
</dbReference>
<keyword evidence="3 6" id="KW-0378">Hydrolase</keyword>
<evidence type="ECO:0000256" key="1">
    <source>
        <dbReference type="ARBA" id="ARBA00022670"/>
    </source>
</evidence>
<dbReference type="Pfam" id="PF01432">
    <property type="entry name" value="Peptidase_M3"/>
    <property type="match status" value="1"/>
</dbReference>
<keyword evidence="5 6" id="KW-0482">Metalloprotease</keyword>
<protein>
    <recommendedName>
        <fullName evidence="6">Oligopeptidase F</fullName>
        <ecNumber evidence="6">3.4.24.-</ecNumber>
    </recommendedName>
</protein>
<dbReference type="InterPro" id="IPR004438">
    <property type="entry name" value="Peptidase_M3B"/>
</dbReference>
<dbReference type="SUPFAM" id="SSF55486">
    <property type="entry name" value="Metalloproteases ('zincins'), catalytic domain"/>
    <property type="match status" value="1"/>
</dbReference>